<name>A0A3M7SBX5_BRAPC</name>
<organism evidence="1 2">
    <name type="scientific">Brachionus plicatilis</name>
    <name type="common">Marine rotifer</name>
    <name type="synonym">Brachionus muelleri</name>
    <dbReference type="NCBI Taxonomy" id="10195"/>
    <lineage>
        <taxon>Eukaryota</taxon>
        <taxon>Metazoa</taxon>
        <taxon>Spiralia</taxon>
        <taxon>Gnathifera</taxon>
        <taxon>Rotifera</taxon>
        <taxon>Eurotatoria</taxon>
        <taxon>Monogononta</taxon>
        <taxon>Pseudotrocha</taxon>
        <taxon>Ploima</taxon>
        <taxon>Brachionidae</taxon>
        <taxon>Brachionus</taxon>
    </lineage>
</organism>
<protein>
    <submittedName>
        <fullName evidence="1">Uncharacterized protein</fullName>
    </submittedName>
</protein>
<dbReference type="AlphaFoldDB" id="A0A3M7SBX5"/>
<comment type="caution">
    <text evidence="1">The sequence shown here is derived from an EMBL/GenBank/DDBJ whole genome shotgun (WGS) entry which is preliminary data.</text>
</comment>
<sequence>MLPRDQMRRVLMIVKTFGLTEFLNLCTDFYFLIFRGNNYIFIPSNRKINTNYFQNFHINSINLEIQRQMTTNLLM</sequence>
<proteinExistence type="predicted"/>
<keyword evidence="2" id="KW-1185">Reference proteome</keyword>
<gene>
    <name evidence="1" type="ORF">BpHYR1_008788</name>
</gene>
<dbReference type="Proteomes" id="UP000276133">
    <property type="component" value="Unassembled WGS sequence"/>
</dbReference>
<dbReference type="EMBL" id="REGN01001651">
    <property type="protein sequence ID" value="RNA33343.1"/>
    <property type="molecule type" value="Genomic_DNA"/>
</dbReference>
<accession>A0A3M7SBX5</accession>
<evidence type="ECO:0000313" key="2">
    <source>
        <dbReference type="Proteomes" id="UP000276133"/>
    </source>
</evidence>
<evidence type="ECO:0000313" key="1">
    <source>
        <dbReference type="EMBL" id="RNA33343.1"/>
    </source>
</evidence>
<reference evidence="1 2" key="1">
    <citation type="journal article" date="2018" name="Sci. Rep.">
        <title>Genomic signatures of local adaptation to the degree of environmental predictability in rotifers.</title>
        <authorList>
            <person name="Franch-Gras L."/>
            <person name="Hahn C."/>
            <person name="Garcia-Roger E.M."/>
            <person name="Carmona M.J."/>
            <person name="Serra M."/>
            <person name="Gomez A."/>
        </authorList>
    </citation>
    <scope>NUCLEOTIDE SEQUENCE [LARGE SCALE GENOMIC DNA]</scope>
    <source>
        <strain evidence="1">HYR1</strain>
    </source>
</reference>